<evidence type="ECO:0000256" key="5">
    <source>
        <dbReference type="ARBA" id="ARBA00022821"/>
    </source>
</evidence>
<proteinExistence type="inferred from homology"/>
<feature type="region of interest" description="Disordered" evidence="7">
    <location>
        <begin position="1441"/>
        <end position="1482"/>
    </location>
</feature>
<keyword evidence="3" id="KW-0677">Repeat</keyword>
<feature type="domain" description="NB-ARC" evidence="8">
    <location>
        <begin position="256"/>
        <end position="414"/>
    </location>
</feature>
<dbReference type="SUPFAM" id="SSF52047">
    <property type="entry name" value="RNI-like"/>
    <property type="match status" value="1"/>
</dbReference>
<dbReference type="InterPro" id="IPR041118">
    <property type="entry name" value="Rx_N"/>
</dbReference>
<dbReference type="Gene3D" id="1.10.8.430">
    <property type="entry name" value="Helical domain of apoptotic protease-activating factors"/>
    <property type="match status" value="1"/>
</dbReference>
<sequence>MEFAVNAAQWVLGKALAPFTDGMLEAWASSRNLGPNITELKMELLCTQAMLDNTRGWEICGIALKELMLMLQQLAYDADDVLDELDYFRIQDALERTFDASDEHTKGPAHNLVLNALHTVKAVGKLPWRAAAPRDNKAGGEAHGCKRKRLPCSSLPPPVHDPDAADPSGVLIPCDQTPKLEFNRADASMKMRDIVKQMRFMRKEVQGILTSLGPNLMRTTPKIDHSRTSTSQSIESKLYGRHLIMDSIIHDITKGKYCDKDGLTVLPIFGQAGIGKTTLTQHIYHHPEVKKHFDVKVWVCVSQDFNVDKLLDYIVKLIPQVGDEKVGTSGELIGQRLKSKRFLLVLDDMWKCGNEDEWKRLLLPFKNSQGKGDLIIVTTRFPAMAEMVKTTNRPIELEGLAQKEFENLFFAYIFGDEKSKEDHISLLQTGESIVRKLKGSPLAAKTVGGLLRKRLEWDHWIRVLESKEWESQKNDSDIIPALKLSYDFLPFHLQQCFMYCALFPEDYKFDKERLIYFWTGLDILQSDSQNKSIEDIGLSYLDDLVSYGFLKEEEEKEEEEEEVGHRYYLIHDLLHDLALNVASDECLVINRLNVRSSKIRSSVRHLCIHVDHADDIDCPSYESTISEILETKLKIERIQTLMVFGELDERFTHFLDDLIKKANGLRVLHLSKMCYPLEFSTLPHLRYLSLGSVAISREIRLPSMLSRFYHLRILDLKEFHRGLDLPRYMSNLRKLSHFLTNNGEDHSRLCNVGDMQFLQELKTFRVNQQNSGFELRQLGKLFAIRELGIYNLEKVHAQEEAVEANLIGKQYLQKLTLDWDAELPKNERDVEGVVLEKLEPQRNLRELYISGHGCGSCPTWLGCKLSVKALHSLHLAGVEWEELPSLGHMAVLHDLTLENMSTLKEFGPRHFGDITQQSFCSLKSLTLIALKGLGKWVIGENCHLLSQLEVLIIKDCPDLLGLPFVDSIYYPPRQGEERKIHWFPNLQQLEIINCPKVVALPPIPWTPSLRDVTSCPSLELKHLQMLISLKSFGWKDSRHLIVQSGNEGEVEWQLPIEKMSVNKCTVTGKELAQFLSHLPKLSDLSIKYCGNITQMGAAVDQQQVTTHIPSSSASAVRMEDTQAICHKQQLAEEVVEIDKVDDDDGLLLLPAHLSDSLKMLTIEGCSEISLVASPVPPNSSRAWRGGEGGLRALRSLQKLDVEGCPEFFSAYNKISLSSSCFPFPASLKKLRLCELRSDGIWPLVTLGQLRKLDVIKCPRFFIGSDPIQGSKDDDQVRPLSRSSNLQSLLTNNIAGFLAAPICAIFSSSLTKLHFNQDKGVRRFTKEQEEALQLLTSLQKLEFRFCDNLRCLPAGLSTLPKLKRVLLDHGALRSVSLVDPVNLPTRLQNEYFLFIDELKLQMPTYRGYCQAMRNAFHALEPVKRQAASGLCILQRMQKETEERQSMPLAGSWTRRRCSTAPAAGSARKNTEKAASKPLQGASR</sequence>
<feature type="domain" description="Disease resistance protein winged helix" evidence="10">
    <location>
        <begin position="502"/>
        <end position="578"/>
    </location>
</feature>
<evidence type="ECO:0000259" key="10">
    <source>
        <dbReference type="Pfam" id="PF23559"/>
    </source>
</evidence>
<evidence type="ECO:0000256" key="7">
    <source>
        <dbReference type="SAM" id="MobiDB-lite"/>
    </source>
</evidence>
<dbReference type="InterPro" id="IPR002182">
    <property type="entry name" value="NB-ARC"/>
</dbReference>
<dbReference type="InterPro" id="IPR042197">
    <property type="entry name" value="Apaf_helical"/>
</dbReference>
<dbReference type="Pfam" id="PF18052">
    <property type="entry name" value="Rx_N"/>
    <property type="match status" value="1"/>
</dbReference>
<gene>
    <name evidence="12" type="ORF">EJB05_00194</name>
</gene>
<dbReference type="PANTHER" id="PTHR36766">
    <property type="entry name" value="PLANT BROAD-SPECTRUM MILDEW RESISTANCE PROTEIN RPW8"/>
    <property type="match status" value="1"/>
</dbReference>
<dbReference type="InterPro" id="IPR027417">
    <property type="entry name" value="P-loop_NTPase"/>
</dbReference>
<evidence type="ECO:0000256" key="4">
    <source>
        <dbReference type="ARBA" id="ARBA00022741"/>
    </source>
</evidence>
<dbReference type="SUPFAM" id="SSF52058">
    <property type="entry name" value="L domain-like"/>
    <property type="match status" value="1"/>
</dbReference>
<dbReference type="Gramene" id="TVU48910">
    <property type="protein sequence ID" value="TVU48910"/>
    <property type="gene ID" value="EJB05_00194"/>
</dbReference>
<keyword evidence="4" id="KW-0547">Nucleotide-binding</keyword>
<dbReference type="OrthoDB" id="685117at2759"/>
<dbReference type="InterPro" id="IPR036388">
    <property type="entry name" value="WH-like_DNA-bd_sf"/>
</dbReference>
<dbReference type="InterPro" id="IPR058922">
    <property type="entry name" value="WHD_DRP"/>
</dbReference>
<dbReference type="Pfam" id="PF25019">
    <property type="entry name" value="LRR_R13L1-DRL21"/>
    <property type="match status" value="1"/>
</dbReference>
<accession>A0A5J9WNE5</accession>
<dbReference type="InterPro" id="IPR032675">
    <property type="entry name" value="LRR_dom_sf"/>
</dbReference>
<dbReference type="EMBL" id="RWGY01000002">
    <property type="protein sequence ID" value="TVU48910.1"/>
    <property type="molecule type" value="Genomic_DNA"/>
</dbReference>
<evidence type="ECO:0000259" key="9">
    <source>
        <dbReference type="Pfam" id="PF18052"/>
    </source>
</evidence>
<dbReference type="PANTHER" id="PTHR36766:SF40">
    <property type="entry name" value="DISEASE RESISTANCE PROTEIN RGA3"/>
    <property type="match status" value="1"/>
</dbReference>
<feature type="domain" description="R13L1/DRL21-like LRR repeat region" evidence="11">
    <location>
        <begin position="775"/>
        <end position="900"/>
    </location>
</feature>
<dbReference type="GO" id="GO:0009626">
    <property type="term" value="P:plant-type hypersensitive response"/>
    <property type="evidence" value="ECO:0007669"/>
    <property type="project" value="UniProtKB-ARBA"/>
</dbReference>
<evidence type="ECO:0000256" key="2">
    <source>
        <dbReference type="ARBA" id="ARBA00022614"/>
    </source>
</evidence>
<name>A0A5J9WNE5_9POAL</name>
<evidence type="ECO:0000256" key="3">
    <source>
        <dbReference type="ARBA" id="ARBA00022737"/>
    </source>
</evidence>
<dbReference type="Proteomes" id="UP000324897">
    <property type="component" value="Chromosome 6"/>
</dbReference>
<reference evidence="12 13" key="1">
    <citation type="journal article" date="2019" name="Sci. Rep.">
        <title>A high-quality genome of Eragrostis curvula grass provides insights into Poaceae evolution and supports new strategies to enhance forage quality.</title>
        <authorList>
            <person name="Carballo J."/>
            <person name="Santos B.A.C.M."/>
            <person name="Zappacosta D."/>
            <person name="Garbus I."/>
            <person name="Selva J.P."/>
            <person name="Gallo C.A."/>
            <person name="Diaz A."/>
            <person name="Albertini E."/>
            <person name="Caccamo M."/>
            <person name="Echenique V."/>
        </authorList>
    </citation>
    <scope>NUCLEOTIDE SEQUENCE [LARGE SCALE GENOMIC DNA]</scope>
    <source>
        <strain evidence="13">cv. Victoria</strain>
        <tissue evidence="12">Leaf</tissue>
    </source>
</reference>
<comment type="similarity">
    <text evidence="1">Belongs to the disease resistance NB-LRR family.</text>
</comment>
<dbReference type="Pfam" id="PF23559">
    <property type="entry name" value="WHD_DRP"/>
    <property type="match status" value="1"/>
</dbReference>
<keyword evidence="13" id="KW-1185">Reference proteome</keyword>
<dbReference type="Gene3D" id="3.40.50.300">
    <property type="entry name" value="P-loop containing nucleotide triphosphate hydrolases"/>
    <property type="match status" value="1"/>
</dbReference>
<evidence type="ECO:0000256" key="1">
    <source>
        <dbReference type="ARBA" id="ARBA00008894"/>
    </source>
</evidence>
<keyword evidence="2" id="KW-0433">Leucine-rich repeat</keyword>
<keyword evidence="6" id="KW-0067">ATP-binding</keyword>
<dbReference type="GO" id="GO:0042742">
    <property type="term" value="P:defense response to bacterium"/>
    <property type="evidence" value="ECO:0007669"/>
    <property type="project" value="UniProtKB-ARBA"/>
</dbReference>
<organism evidence="12 13">
    <name type="scientific">Eragrostis curvula</name>
    <name type="common">weeping love grass</name>
    <dbReference type="NCBI Taxonomy" id="38414"/>
    <lineage>
        <taxon>Eukaryota</taxon>
        <taxon>Viridiplantae</taxon>
        <taxon>Streptophyta</taxon>
        <taxon>Embryophyta</taxon>
        <taxon>Tracheophyta</taxon>
        <taxon>Spermatophyta</taxon>
        <taxon>Magnoliopsida</taxon>
        <taxon>Liliopsida</taxon>
        <taxon>Poales</taxon>
        <taxon>Poaceae</taxon>
        <taxon>PACMAD clade</taxon>
        <taxon>Chloridoideae</taxon>
        <taxon>Eragrostideae</taxon>
        <taxon>Eragrostidinae</taxon>
        <taxon>Eragrostis</taxon>
    </lineage>
</organism>
<dbReference type="Pfam" id="PF00931">
    <property type="entry name" value="NB-ARC"/>
    <property type="match status" value="1"/>
</dbReference>
<dbReference type="Gene3D" id="1.10.10.10">
    <property type="entry name" value="Winged helix-like DNA-binding domain superfamily/Winged helix DNA-binding domain"/>
    <property type="match status" value="1"/>
</dbReference>
<dbReference type="GO" id="GO:0043531">
    <property type="term" value="F:ADP binding"/>
    <property type="evidence" value="ECO:0007669"/>
    <property type="project" value="InterPro"/>
</dbReference>
<feature type="domain" description="Disease resistance N-terminal" evidence="9">
    <location>
        <begin position="28"/>
        <end position="91"/>
    </location>
</feature>
<dbReference type="FunFam" id="1.10.10.10:FF:000322">
    <property type="entry name" value="Probable disease resistance protein At1g63360"/>
    <property type="match status" value="1"/>
</dbReference>
<dbReference type="GO" id="GO:0005524">
    <property type="term" value="F:ATP binding"/>
    <property type="evidence" value="ECO:0007669"/>
    <property type="project" value="UniProtKB-KW"/>
</dbReference>
<dbReference type="Gene3D" id="3.80.10.10">
    <property type="entry name" value="Ribonuclease Inhibitor"/>
    <property type="match status" value="2"/>
</dbReference>
<comment type="caution">
    <text evidence="12">The sequence shown here is derived from an EMBL/GenBank/DDBJ whole genome shotgun (WGS) entry which is preliminary data.</text>
</comment>
<dbReference type="InterPro" id="IPR056789">
    <property type="entry name" value="LRR_R13L1-DRL21"/>
</dbReference>
<dbReference type="GO" id="GO:0002758">
    <property type="term" value="P:innate immune response-activating signaling pathway"/>
    <property type="evidence" value="ECO:0007669"/>
    <property type="project" value="UniProtKB-ARBA"/>
</dbReference>
<feature type="non-terminal residue" evidence="12">
    <location>
        <position position="1"/>
    </location>
</feature>
<keyword evidence="5" id="KW-0611">Plant defense</keyword>
<dbReference type="SUPFAM" id="SSF52540">
    <property type="entry name" value="P-loop containing nucleoside triphosphate hydrolases"/>
    <property type="match status" value="1"/>
</dbReference>
<evidence type="ECO:0000256" key="6">
    <source>
        <dbReference type="ARBA" id="ARBA00022840"/>
    </source>
</evidence>
<evidence type="ECO:0000313" key="12">
    <source>
        <dbReference type="EMBL" id="TVU48910.1"/>
    </source>
</evidence>
<evidence type="ECO:0008006" key="14">
    <source>
        <dbReference type="Google" id="ProtNLM"/>
    </source>
</evidence>
<evidence type="ECO:0000313" key="13">
    <source>
        <dbReference type="Proteomes" id="UP000324897"/>
    </source>
</evidence>
<protein>
    <recommendedName>
        <fullName evidence="14">NB-ARC domain-containing protein</fullName>
    </recommendedName>
</protein>
<dbReference type="PRINTS" id="PR00364">
    <property type="entry name" value="DISEASERSIST"/>
</dbReference>
<evidence type="ECO:0000259" key="8">
    <source>
        <dbReference type="Pfam" id="PF00931"/>
    </source>
</evidence>
<evidence type="ECO:0000259" key="11">
    <source>
        <dbReference type="Pfam" id="PF25019"/>
    </source>
</evidence>